<dbReference type="AlphaFoldDB" id="A0A9X3AG54"/>
<organism evidence="2 3">
    <name type="scientific">Umezawaea endophytica</name>
    <dbReference type="NCBI Taxonomy" id="1654476"/>
    <lineage>
        <taxon>Bacteria</taxon>
        <taxon>Bacillati</taxon>
        <taxon>Actinomycetota</taxon>
        <taxon>Actinomycetes</taxon>
        <taxon>Pseudonocardiales</taxon>
        <taxon>Pseudonocardiaceae</taxon>
        <taxon>Umezawaea</taxon>
    </lineage>
</organism>
<dbReference type="GO" id="GO:0009231">
    <property type="term" value="P:riboflavin biosynthetic process"/>
    <property type="evidence" value="ECO:0007669"/>
    <property type="project" value="InterPro"/>
</dbReference>
<accession>A0A9X3AG54</accession>
<evidence type="ECO:0000313" key="3">
    <source>
        <dbReference type="Proteomes" id="UP001141259"/>
    </source>
</evidence>
<dbReference type="RefSeq" id="WP_259625148.1">
    <property type="nucleotide sequence ID" value="NZ_JANYMP010000010.1"/>
</dbReference>
<dbReference type="EMBL" id="JANYMP010000010">
    <property type="protein sequence ID" value="MCS7479657.1"/>
    <property type="molecule type" value="Genomic_DNA"/>
</dbReference>
<comment type="caution">
    <text evidence="2">The sequence shown here is derived from an EMBL/GenBank/DDBJ whole genome shotgun (WGS) entry which is preliminary data.</text>
</comment>
<sequence>MNDRKLIANVTLSIDGFASGPGGDMSWLVEHAVHEQMTTYFAGVWSGADTVLLGRNNYEGFHGFWPSVAADPNGSGRAHDMAVWLDRVEKVVFSTTLTEAPWQNSRIAERDLETEVRELKAASGRDIIVLSSASVIRTLLKADLVDELRIHLAPSILGAGLRFFDDGIPASDWVLDGANTMVTGSISLTYRRKTANSTP</sequence>
<feature type="domain" description="Bacterial bifunctional deaminase-reductase C-terminal" evidence="1">
    <location>
        <begin position="4"/>
        <end position="167"/>
    </location>
</feature>
<proteinExistence type="predicted"/>
<dbReference type="Pfam" id="PF01872">
    <property type="entry name" value="RibD_C"/>
    <property type="match status" value="1"/>
</dbReference>
<dbReference type="InterPro" id="IPR024072">
    <property type="entry name" value="DHFR-like_dom_sf"/>
</dbReference>
<keyword evidence="3" id="KW-1185">Reference proteome</keyword>
<dbReference type="Proteomes" id="UP001141259">
    <property type="component" value="Unassembled WGS sequence"/>
</dbReference>
<dbReference type="InterPro" id="IPR050765">
    <property type="entry name" value="Riboflavin_Biosynth_HTPR"/>
</dbReference>
<gene>
    <name evidence="2" type="ORF">NZH93_22585</name>
</gene>
<dbReference type="GO" id="GO:0008703">
    <property type="term" value="F:5-amino-6-(5-phosphoribosylamino)uracil reductase activity"/>
    <property type="evidence" value="ECO:0007669"/>
    <property type="project" value="InterPro"/>
</dbReference>
<dbReference type="PANTHER" id="PTHR38011:SF11">
    <property type="entry name" value="2,5-DIAMINO-6-RIBOSYLAMINO-4(3H)-PYRIMIDINONE 5'-PHOSPHATE REDUCTASE"/>
    <property type="match status" value="1"/>
</dbReference>
<evidence type="ECO:0000259" key="1">
    <source>
        <dbReference type="Pfam" id="PF01872"/>
    </source>
</evidence>
<dbReference type="InterPro" id="IPR002734">
    <property type="entry name" value="RibDG_C"/>
</dbReference>
<name>A0A9X3AG54_9PSEU</name>
<evidence type="ECO:0000313" key="2">
    <source>
        <dbReference type="EMBL" id="MCS7479657.1"/>
    </source>
</evidence>
<reference evidence="2" key="1">
    <citation type="submission" date="2022-08" db="EMBL/GenBank/DDBJ databases">
        <authorList>
            <person name="Tistechok S."/>
            <person name="Samborskyy M."/>
            <person name="Roman I."/>
        </authorList>
    </citation>
    <scope>NUCLEOTIDE SEQUENCE</scope>
    <source>
        <strain evidence="2">DSM 103496</strain>
    </source>
</reference>
<dbReference type="Gene3D" id="3.40.430.10">
    <property type="entry name" value="Dihydrofolate Reductase, subunit A"/>
    <property type="match status" value="1"/>
</dbReference>
<protein>
    <submittedName>
        <fullName evidence="2">Dihydrofolate reductase family protein</fullName>
    </submittedName>
</protein>
<dbReference type="PANTHER" id="PTHR38011">
    <property type="entry name" value="DIHYDROFOLATE REDUCTASE FAMILY PROTEIN (AFU_ORTHOLOGUE AFUA_8G06820)"/>
    <property type="match status" value="1"/>
</dbReference>
<dbReference type="SUPFAM" id="SSF53597">
    <property type="entry name" value="Dihydrofolate reductase-like"/>
    <property type="match status" value="1"/>
</dbReference>